<dbReference type="InterPro" id="IPR013321">
    <property type="entry name" value="Arc_rbn_hlx_hlx"/>
</dbReference>
<name>A0A2M7G382_9BACT</name>
<proteinExistence type="predicted"/>
<gene>
    <name evidence="1" type="ORF">COW36_14140</name>
</gene>
<organism evidence="1 2">
    <name type="scientific">bacterium (Candidatus Blackallbacteria) CG17_big_fil_post_rev_8_21_14_2_50_48_46</name>
    <dbReference type="NCBI Taxonomy" id="2014261"/>
    <lineage>
        <taxon>Bacteria</taxon>
        <taxon>Candidatus Blackallbacteria</taxon>
    </lineage>
</organism>
<dbReference type="GO" id="GO:0006355">
    <property type="term" value="P:regulation of DNA-templated transcription"/>
    <property type="evidence" value="ECO:0007669"/>
    <property type="project" value="InterPro"/>
</dbReference>
<evidence type="ECO:0000313" key="1">
    <source>
        <dbReference type="EMBL" id="PIW16279.1"/>
    </source>
</evidence>
<dbReference type="SUPFAM" id="SSF47598">
    <property type="entry name" value="Ribbon-helix-helix"/>
    <property type="match status" value="1"/>
</dbReference>
<evidence type="ECO:0008006" key="3">
    <source>
        <dbReference type="Google" id="ProtNLM"/>
    </source>
</evidence>
<accession>A0A2M7G382</accession>
<sequence>MAAKKQFLLRIDPKLFLLLEQWATDEFRSVNGQLEFLLRDALKRSGRLKAEPGSEAEKSSEA</sequence>
<protein>
    <recommendedName>
        <fullName evidence="3">Toxin-antitoxin system HicB family antitoxin</fullName>
    </recommendedName>
</protein>
<dbReference type="Proteomes" id="UP000231019">
    <property type="component" value="Unassembled WGS sequence"/>
</dbReference>
<reference evidence="1 2" key="1">
    <citation type="submission" date="2017-09" db="EMBL/GenBank/DDBJ databases">
        <title>Depth-based differentiation of microbial function through sediment-hosted aquifers and enrichment of novel symbionts in the deep terrestrial subsurface.</title>
        <authorList>
            <person name="Probst A.J."/>
            <person name="Ladd B."/>
            <person name="Jarett J.K."/>
            <person name="Geller-Mcgrath D.E."/>
            <person name="Sieber C.M."/>
            <person name="Emerson J.B."/>
            <person name="Anantharaman K."/>
            <person name="Thomas B.C."/>
            <person name="Malmstrom R."/>
            <person name="Stieglmeier M."/>
            <person name="Klingl A."/>
            <person name="Woyke T."/>
            <person name="Ryan C.M."/>
            <person name="Banfield J.F."/>
        </authorList>
    </citation>
    <scope>NUCLEOTIDE SEQUENCE [LARGE SCALE GENOMIC DNA]</scope>
    <source>
        <strain evidence="1">CG17_big_fil_post_rev_8_21_14_2_50_48_46</strain>
    </source>
</reference>
<comment type="caution">
    <text evidence="1">The sequence shown here is derived from an EMBL/GenBank/DDBJ whole genome shotgun (WGS) entry which is preliminary data.</text>
</comment>
<dbReference type="AlphaFoldDB" id="A0A2M7G382"/>
<evidence type="ECO:0000313" key="2">
    <source>
        <dbReference type="Proteomes" id="UP000231019"/>
    </source>
</evidence>
<dbReference type="InterPro" id="IPR010985">
    <property type="entry name" value="Ribbon_hlx_hlx"/>
</dbReference>
<dbReference type="Gene3D" id="1.10.1220.10">
    <property type="entry name" value="Met repressor-like"/>
    <property type="match status" value="1"/>
</dbReference>
<dbReference type="EMBL" id="PFFQ01000039">
    <property type="protein sequence ID" value="PIW16279.1"/>
    <property type="molecule type" value="Genomic_DNA"/>
</dbReference>